<evidence type="ECO:0000256" key="1">
    <source>
        <dbReference type="SAM" id="SignalP"/>
    </source>
</evidence>
<organism evidence="2 3">
    <name type="scientific">Lutimaribacter pacificus</name>
    <dbReference type="NCBI Taxonomy" id="391948"/>
    <lineage>
        <taxon>Bacteria</taxon>
        <taxon>Pseudomonadati</taxon>
        <taxon>Pseudomonadota</taxon>
        <taxon>Alphaproteobacteria</taxon>
        <taxon>Rhodobacterales</taxon>
        <taxon>Roseobacteraceae</taxon>
        <taxon>Lutimaribacter</taxon>
    </lineage>
</organism>
<keyword evidence="1" id="KW-0732">Signal</keyword>
<dbReference type="Proteomes" id="UP000324252">
    <property type="component" value="Unassembled WGS sequence"/>
</dbReference>
<feature type="signal peptide" evidence="1">
    <location>
        <begin position="1"/>
        <end position="28"/>
    </location>
</feature>
<dbReference type="AlphaFoldDB" id="A0A1H0CY67"/>
<dbReference type="OrthoDB" id="7872391at2"/>
<keyword evidence="3" id="KW-1185">Reference proteome</keyword>
<protein>
    <recommendedName>
        <fullName evidence="4">HdeA/HdeB family protein</fullName>
    </recommendedName>
</protein>
<dbReference type="EMBL" id="FQZZ01000001">
    <property type="protein sequence ID" value="SHJ39285.1"/>
    <property type="molecule type" value="Genomic_DNA"/>
</dbReference>
<reference evidence="2 3" key="1">
    <citation type="submission" date="2016-11" db="EMBL/GenBank/DDBJ databases">
        <authorList>
            <person name="Varghese N."/>
            <person name="Submissions S."/>
        </authorList>
    </citation>
    <scope>NUCLEOTIDE SEQUENCE [LARGE SCALE GENOMIC DNA]</scope>
    <source>
        <strain evidence="2 3">DSM 29620</strain>
    </source>
</reference>
<evidence type="ECO:0000313" key="3">
    <source>
        <dbReference type="Proteomes" id="UP000324252"/>
    </source>
</evidence>
<accession>A0A1H0CY67</accession>
<gene>
    <name evidence="2" type="ORF">SAMN05444142_101100</name>
</gene>
<dbReference type="RefSeq" id="WP_149786982.1">
    <property type="nucleotide sequence ID" value="NZ_FNIO01000001.1"/>
</dbReference>
<evidence type="ECO:0008006" key="4">
    <source>
        <dbReference type="Google" id="ProtNLM"/>
    </source>
</evidence>
<sequence>MINVFSARGLAGAGICVAAAFWFQGAQASDLPEGCRVLDASDVIRVMVCTNPMEQAALVEAGKAACGEHLPCGVWIWSDERDAPQTAPENHDGLTQEQITTAQGVWVAEQEMFVGIEALRK</sequence>
<proteinExistence type="predicted"/>
<name>A0A1H0CY67_9RHOB</name>
<evidence type="ECO:0000313" key="2">
    <source>
        <dbReference type="EMBL" id="SHJ39285.1"/>
    </source>
</evidence>
<feature type="chain" id="PRO_5015064457" description="HdeA/HdeB family protein" evidence="1">
    <location>
        <begin position="29"/>
        <end position="121"/>
    </location>
</feature>